<evidence type="ECO:0000313" key="8">
    <source>
        <dbReference type="EMBL" id="PSR97324.1"/>
    </source>
</evidence>
<keyword evidence="4" id="KW-0472">Membrane</keyword>
<dbReference type="EMBL" id="KZ678392">
    <property type="protein sequence ID" value="PSR97324.1"/>
    <property type="molecule type" value="Genomic_DNA"/>
</dbReference>
<feature type="domain" description="Ima1 N-terminal" evidence="7">
    <location>
        <begin position="11"/>
        <end position="135"/>
    </location>
</feature>
<sequence length="655" mass="73546">MAPRRKLNKLLTCFYCGRRSTIRYDGHIDHFECEKCNATNHLDTNGEITDPPVATNAIPDAPTYVRRGSTPPPSNQVFCKKCMNNQHLFISSLAQYFPDDPNDPEYAERERNYYKFRRGLEKRYPQVCADCEPRVHEQLDKAAYTAKTDHLRRLLDRSAQTRVLLSTTPGHYWHYVGRWLWILSLVLQILWHVLLVKDNVLAEDETIEPKSLSILAARALDQAADYLPSPSRIMSWSFWTSAMTIWWNPRWVETYNGFTKHIVGRRGFYSYQVLILMLKLIGWRDVYVLPASAAARLTVHVVGHTFMATSIYCLYIKAYRSVHTDHRPLWVATARDFGATQTLAPSEEPTGTRAGTEPEQSMADILDEILNDNLAQPVLEPSPYVSKFPTYDEFDHMPDPSRRRLFEPTTAPSAPNPFNNRASALSSAAPTSSLHGLGGLSLTDRPGPRTRAQVRNSQQLQYETEMDWAPTQSQHRAFNTVRSSQSHALRFNETPVNEKAGAFWAKVPPAPTTPAQRIFNPPNLPIIRTTPATTAATTNAIQFQGSKLSSSFGPSISSPNGETTFANPTFFPKQVRDERDALSGLFDTSLAISPTRAVRPEVGQSPQSSAQEQTLGSKMLYLSLGLGLAIVGNLVYNYALQFAESPPVLASFITH</sequence>
<evidence type="ECO:0000256" key="1">
    <source>
        <dbReference type="ARBA" id="ARBA00004473"/>
    </source>
</evidence>
<dbReference type="PANTHER" id="PTHR28538:SF1">
    <property type="entry name" value="INTEGRAL INNER NUCLEAR MEMBRANE PROTEIN IMA1"/>
    <property type="match status" value="1"/>
</dbReference>
<dbReference type="Pfam" id="PF09779">
    <property type="entry name" value="Ima1_N"/>
    <property type="match status" value="1"/>
</dbReference>
<evidence type="ECO:0000256" key="6">
    <source>
        <dbReference type="SAM" id="MobiDB-lite"/>
    </source>
</evidence>
<dbReference type="InterPro" id="IPR018617">
    <property type="entry name" value="Ima1_N"/>
</dbReference>
<evidence type="ECO:0000313" key="9">
    <source>
        <dbReference type="Proteomes" id="UP000241462"/>
    </source>
</evidence>
<comment type="subcellular location">
    <subcellularLocation>
        <location evidence="1">Nucleus inner membrane</location>
        <topology evidence="1">Multi-pass membrane protein</topology>
    </subcellularLocation>
</comment>
<keyword evidence="5" id="KW-0539">Nucleus</keyword>
<keyword evidence="2" id="KW-0812">Transmembrane</keyword>
<feature type="compositionally biased region" description="Basic and acidic residues" evidence="6">
    <location>
        <begin position="393"/>
        <end position="406"/>
    </location>
</feature>
<proteinExistence type="predicted"/>
<dbReference type="AlphaFoldDB" id="A0A2T3AGH5"/>
<evidence type="ECO:0000256" key="2">
    <source>
        <dbReference type="ARBA" id="ARBA00022692"/>
    </source>
</evidence>
<dbReference type="InParanoid" id="A0A2T3AGH5"/>
<feature type="region of interest" description="Disordered" evidence="6">
    <location>
        <begin position="389"/>
        <end position="457"/>
    </location>
</feature>
<evidence type="ECO:0000256" key="3">
    <source>
        <dbReference type="ARBA" id="ARBA00022989"/>
    </source>
</evidence>
<dbReference type="GO" id="GO:0034992">
    <property type="term" value="C:microtubule organizing center attachment site"/>
    <property type="evidence" value="ECO:0007669"/>
    <property type="project" value="TreeGrafter"/>
</dbReference>
<dbReference type="STRING" id="2025994.A0A2T3AGH5"/>
<evidence type="ECO:0000256" key="4">
    <source>
        <dbReference type="ARBA" id="ARBA00023136"/>
    </source>
</evidence>
<dbReference type="OrthoDB" id="5966927at2759"/>
<keyword evidence="9" id="KW-1185">Reference proteome</keyword>
<evidence type="ECO:0000256" key="5">
    <source>
        <dbReference type="ARBA" id="ARBA00023242"/>
    </source>
</evidence>
<dbReference type="GO" id="GO:0005637">
    <property type="term" value="C:nuclear inner membrane"/>
    <property type="evidence" value="ECO:0007669"/>
    <property type="project" value="UniProtKB-SubCell"/>
</dbReference>
<keyword evidence="3" id="KW-1133">Transmembrane helix</keyword>
<dbReference type="GO" id="GO:0071765">
    <property type="term" value="P:nuclear inner membrane organization"/>
    <property type="evidence" value="ECO:0007669"/>
    <property type="project" value="InterPro"/>
</dbReference>
<gene>
    <name evidence="8" type="ORF">BD289DRAFT_503746</name>
</gene>
<feature type="compositionally biased region" description="Low complexity" evidence="6">
    <location>
        <begin position="422"/>
        <end position="435"/>
    </location>
</feature>
<dbReference type="Proteomes" id="UP000241462">
    <property type="component" value="Unassembled WGS sequence"/>
</dbReference>
<dbReference type="InterPro" id="IPR042321">
    <property type="entry name" value="Ima1"/>
</dbReference>
<protein>
    <submittedName>
        <fullName evidence="8">Ima1 N-terminal domain-domain-containing protein</fullName>
    </submittedName>
</protein>
<evidence type="ECO:0000259" key="7">
    <source>
        <dbReference type="Pfam" id="PF09779"/>
    </source>
</evidence>
<name>A0A2T3AGH5_9PEZI</name>
<dbReference type="PANTHER" id="PTHR28538">
    <property type="entry name" value="INTEGRAL INNER NUCLEAR MEMBRANE PROTEIN IMA1"/>
    <property type="match status" value="1"/>
</dbReference>
<accession>A0A2T3AGH5</accession>
<dbReference type="GO" id="GO:0034506">
    <property type="term" value="C:chromosome, centromeric core domain"/>
    <property type="evidence" value="ECO:0007669"/>
    <property type="project" value="TreeGrafter"/>
</dbReference>
<reference evidence="8 9" key="1">
    <citation type="journal article" date="2018" name="Mycol. Prog.">
        <title>Coniella lustricola, a new species from submerged detritus.</title>
        <authorList>
            <person name="Raudabaugh D.B."/>
            <person name="Iturriaga T."/>
            <person name="Carver A."/>
            <person name="Mondo S."/>
            <person name="Pangilinan J."/>
            <person name="Lipzen A."/>
            <person name="He G."/>
            <person name="Amirebrahimi M."/>
            <person name="Grigoriev I.V."/>
            <person name="Miller A.N."/>
        </authorList>
    </citation>
    <scope>NUCLEOTIDE SEQUENCE [LARGE SCALE GENOMIC DNA]</scope>
    <source>
        <strain evidence="8 9">B22-T-1</strain>
    </source>
</reference>
<feature type="compositionally biased region" description="Polar residues" evidence="6">
    <location>
        <begin position="410"/>
        <end position="421"/>
    </location>
</feature>
<dbReference type="GO" id="GO:0044732">
    <property type="term" value="C:mitotic spindle pole body"/>
    <property type="evidence" value="ECO:0007669"/>
    <property type="project" value="TreeGrafter"/>
</dbReference>
<organism evidence="8 9">
    <name type="scientific">Coniella lustricola</name>
    <dbReference type="NCBI Taxonomy" id="2025994"/>
    <lineage>
        <taxon>Eukaryota</taxon>
        <taxon>Fungi</taxon>
        <taxon>Dikarya</taxon>
        <taxon>Ascomycota</taxon>
        <taxon>Pezizomycotina</taxon>
        <taxon>Sordariomycetes</taxon>
        <taxon>Sordariomycetidae</taxon>
        <taxon>Diaporthales</taxon>
        <taxon>Schizoparmaceae</taxon>
        <taxon>Coniella</taxon>
    </lineage>
</organism>